<reference evidence="2 3" key="1">
    <citation type="submission" date="2014-04" db="EMBL/GenBank/DDBJ databases">
        <authorList>
            <consortium name="International Citrus Genome Consortium"/>
            <person name="Gmitter F."/>
            <person name="Chen C."/>
            <person name="Farmerie W."/>
            <person name="Harkins T."/>
            <person name="Desany B."/>
            <person name="Mohiuddin M."/>
            <person name="Kodira C."/>
            <person name="Borodovsky M."/>
            <person name="Lomsadze A."/>
            <person name="Burns P."/>
            <person name="Jenkins J."/>
            <person name="Prochnik S."/>
            <person name="Shu S."/>
            <person name="Chapman J."/>
            <person name="Pitluck S."/>
            <person name="Schmutz J."/>
            <person name="Rokhsar D."/>
        </authorList>
    </citation>
    <scope>NUCLEOTIDE SEQUENCE</scope>
</reference>
<name>A0A067G5M0_CITSI</name>
<organism evidence="2 3">
    <name type="scientific">Citrus sinensis</name>
    <name type="common">Sweet orange</name>
    <name type="synonym">Citrus aurantium var. sinensis</name>
    <dbReference type="NCBI Taxonomy" id="2711"/>
    <lineage>
        <taxon>Eukaryota</taxon>
        <taxon>Viridiplantae</taxon>
        <taxon>Streptophyta</taxon>
        <taxon>Embryophyta</taxon>
        <taxon>Tracheophyta</taxon>
        <taxon>Spermatophyta</taxon>
        <taxon>Magnoliopsida</taxon>
        <taxon>eudicotyledons</taxon>
        <taxon>Gunneridae</taxon>
        <taxon>Pentapetalae</taxon>
        <taxon>rosids</taxon>
        <taxon>malvids</taxon>
        <taxon>Sapindales</taxon>
        <taxon>Rutaceae</taxon>
        <taxon>Aurantioideae</taxon>
        <taxon>Citrus</taxon>
    </lineage>
</organism>
<dbReference type="EMBL" id="KK784890">
    <property type="protein sequence ID" value="KDO70681.1"/>
    <property type="molecule type" value="Genomic_DNA"/>
</dbReference>
<keyword evidence="3" id="KW-1185">Reference proteome</keyword>
<evidence type="ECO:0000256" key="1">
    <source>
        <dbReference type="SAM" id="MobiDB-lite"/>
    </source>
</evidence>
<dbReference type="Proteomes" id="UP000027120">
    <property type="component" value="Unassembled WGS sequence"/>
</dbReference>
<protein>
    <submittedName>
        <fullName evidence="2">Uncharacterized protein</fullName>
    </submittedName>
</protein>
<feature type="region of interest" description="Disordered" evidence="1">
    <location>
        <begin position="1"/>
        <end position="35"/>
    </location>
</feature>
<sequence>MQSQGGHNKKINKNPTRPGGFHQMNQSLPTRTPLGSNKITFFCEIIQRTRININNG</sequence>
<feature type="compositionally biased region" description="Polar residues" evidence="1">
    <location>
        <begin position="23"/>
        <end position="35"/>
    </location>
</feature>
<evidence type="ECO:0000313" key="2">
    <source>
        <dbReference type="EMBL" id="KDO70681.1"/>
    </source>
</evidence>
<proteinExistence type="predicted"/>
<evidence type="ECO:0000313" key="3">
    <source>
        <dbReference type="Proteomes" id="UP000027120"/>
    </source>
</evidence>
<gene>
    <name evidence="2" type="ORF">CISIN_1g040201mg</name>
</gene>
<accession>A0A067G5M0</accession>
<dbReference type="AlphaFoldDB" id="A0A067G5M0"/>